<dbReference type="Pfam" id="PF23598">
    <property type="entry name" value="LRR_14"/>
    <property type="match status" value="1"/>
</dbReference>
<dbReference type="OrthoDB" id="4691307at2759"/>
<dbReference type="GO" id="GO:0004674">
    <property type="term" value="F:protein serine/threonine kinase activity"/>
    <property type="evidence" value="ECO:0007669"/>
    <property type="project" value="UniProtKB-EC"/>
</dbReference>
<keyword evidence="6 13" id="KW-0732">Signal</keyword>
<dbReference type="SUPFAM" id="SSF52047">
    <property type="entry name" value="RNI-like"/>
    <property type="match status" value="2"/>
</dbReference>
<dbReference type="FunFam" id="3.80.10.10:FF:000095">
    <property type="entry name" value="LRR receptor-like serine/threonine-protein kinase GSO1"/>
    <property type="match status" value="1"/>
</dbReference>
<keyword evidence="17" id="KW-1185">Reference proteome</keyword>
<evidence type="ECO:0000256" key="6">
    <source>
        <dbReference type="ARBA" id="ARBA00022729"/>
    </source>
</evidence>
<evidence type="ECO:0000256" key="3">
    <source>
        <dbReference type="ARBA" id="ARBA00022475"/>
    </source>
</evidence>
<dbReference type="PRINTS" id="PR00019">
    <property type="entry name" value="LEURICHRPT"/>
</dbReference>
<dbReference type="InterPro" id="IPR001611">
    <property type="entry name" value="Leu-rich_rpt"/>
</dbReference>
<proteinExistence type="inferred from homology"/>
<evidence type="ECO:0000313" key="16">
    <source>
        <dbReference type="EMBL" id="PIN07746.1"/>
    </source>
</evidence>
<evidence type="ECO:0000256" key="5">
    <source>
        <dbReference type="ARBA" id="ARBA00022692"/>
    </source>
</evidence>
<keyword evidence="16" id="KW-0808">Transferase</keyword>
<dbReference type="GO" id="GO:0005886">
    <property type="term" value="C:plasma membrane"/>
    <property type="evidence" value="ECO:0007669"/>
    <property type="project" value="UniProtKB-SubCell"/>
</dbReference>
<feature type="domain" description="Disease resistance R13L4/SHOC-2-like LRR" evidence="15">
    <location>
        <begin position="238"/>
        <end position="452"/>
    </location>
</feature>
<gene>
    <name evidence="16" type="ORF">CDL12_19679</name>
</gene>
<feature type="transmembrane region" description="Helical" evidence="12">
    <location>
        <begin position="968"/>
        <end position="989"/>
    </location>
</feature>
<evidence type="ECO:0000256" key="11">
    <source>
        <dbReference type="ARBA" id="ARBA00023180"/>
    </source>
</evidence>
<dbReference type="SMART" id="SM00364">
    <property type="entry name" value="LRR_BAC"/>
    <property type="match status" value="6"/>
</dbReference>
<evidence type="ECO:0000256" key="8">
    <source>
        <dbReference type="ARBA" id="ARBA00022989"/>
    </source>
</evidence>
<comment type="similarity">
    <text evidence="2">Belongs to the RLP family.</text>
</comment>
<dbReference type="EC" id="2.7.11.1" evidence="16"/>
<feature type="domain" description="Leucine-rich repeat-containing N-terminal plant-type" evidence="14">
    <location>
        <begin position="30"/>
        <end position="70"/>
    </location>
</feature>
<keyword evidence="11" id="KW-0325">Glycoprotein</keyword>
<evidence type="ECO:0000256" key="1">
    <source>
        <dbReference type="ARBA" id="ARBA00004251"/>
    </source>
</evidence>
<comment type="subcellular location">
    <subcellularLocation>
        <location evidence="1">Cell membrane</location>
        <topology evidence="1">Single-pass type I membrane protein</topology>
    </subcellularLocation>
</comment>
<sequence length="1011" mass="113968">MDSFSIWFSWVLFGFFTLQFQGYGSLACMEEERTGLLQLKEAFKVPNGSAFSSWSEEQTDCCTWEHVKCDAISKRVFQLSLDDITNSSIIWDEDWYKDWYFSLNLSLLLPFRELKNLSLAWNWLTDFTGEMRSSKLQYLDLSGNSLIDIPSFLSGQKSLKYLNLESNRLTNSSHFKDLTTLTWFIGSLASLKTLSFSDNELTGFSPEGFTGEMRSSKLQYLDLSYNNLTKIPSFLSGQKSLKYLNLEGNYLTNSSHFKDLTTLSMLETLNLGFNVITGNIPCFIGSLASLKALSFAGNKLNGSLPEGLCMLRNLEELDLRGNSLTGVIPSCLSNLTSLKLLDLSRNLFVGNIPSTLFRNLTSLEYISLSYNHFEGLFSFSSFSSNAKLEVLELDCGNNELGVDTENQPWTPLFQLKVLYLSNCRLNQPTGSIPTFLLSQLDLRVVDLSHNGMAEKFPSWLFQNNTNLEFVNLVNNSLTVQEELPDYIGSVLPNLRYLNVSANVLQGSIPSSVGDMKMLRSLDLSNNNFSGEIPEKLVAGCVSLEFLKLSNNYLRGPLLPRMSNLTRLFLLYLDNNHFTGELPHGLLNSIHLRVLDVSNNLITGETPNWLGDFPRLYSLVLSNNSFKGRIPHSFHNHQDLGLLDLSHNGFSGFIPSWVNLTSLKYLYLQGNDFTGPLPRNLSRSTSLVILDVSDNKLSGEIPLWISSLSSLRVLLLKKNNLNGSIPFEICLLKNISVLDLSFNKFLGPIPSCLHQIPFGSRRLIDDTFAPNVFGWISGTSFEYHRYESELGVYEYERGDSLVAYRGEEFEFMSKSRLESYKGIILYYISGIDLSHNELSGDIPNELGYLSNVHTLNLSHNNLGGSIPTTFSKLKQIESLDLSFNRLSGKIPPELTQLNFLSVFLVAYNNLSGSTPERKAQFGTFEENSYAGNPLLCGPPLQRSCTRSRQFPSPSIHPRSEEKESFHYEFLLSFLISYLAAFLGVVSFLYLEAYYIERLVALVKAKIDVFHLK</sequence>
<keyword evidence="3" id="KW-1003">Cell membrane</keyword>
<evidence type="ECO:0000259" key="14">
    <source>
        <dbReference type="Pfam" id="PF08263"/>
    </source>
</evidence>
<evidence type="ECO:0000256" key="13">
    <source>
        <dbReference type="SAM" id="SignalP"/>
    </source>
</evidence>
<dbReference type="Proteomes" id="UP000231279">
    <property type="component" value="Unassembled WGS sequence"/>
</dbReference>
<dbReference type="SMART" id="SM00369">
    <property type="entry name" value="LRR_TYP"/>
    <property type="match status" value="14"/>
</dbReference>
<keyword evidence="8 12" id="KW-1133">Transmembrane helix</keyword>
<dbReference type="SMART" id="SM00365">
    <property type="entry name" value="LRR_SD22"/>
    <property type="match status" value="8"/>
</dbReference>
<name>A0A2G9GR45_9LAMI</name>
<dbReference type="InterPro" id="IPR032675">
    <property type="entry name" value="LRR_dom_sf"/>
</dbReference>
<dbReference type="AlphaFoldDB" id="A0A2G9GR45"/>
<evidence type="ECO:0000256" key="10">
    <source>
        <dbReference type="ARBA" id="ARBA00023170"/>
    </source>
</evidence>
<dbReference type="InterPro" id="IPR003591">
    <property type="entry name" value="Leu-rich_rpt_typical-subtyp"/>
</dbReference>
<dbReference type="Gene3D" id="3.80.10.10">
    <property type="entry name" value="Ribonuclease Inhibitor"/>
    <property type="match status" value="5"/>
</dbReference>
<dbReference type="Pfam" id="PF00560">
    <property type="entry name" value="LRR_1"/>
    <property type="match status" value="9"/>
</dbReference>
<dbReference type="InterPro" id="IPR013210">
    <property type="entry name" value="LRR_N_plant-typ"/>
</dbReference>
<evidence type="ECO:0000256" key="9">
    <source>
        <dbReference type="ARBA" id="ARBA00023136"/>
    </source>
</evidence>
<keyword evidence="9 12" id="KW-0472">Membrane</keyword>
<reference evidence="17" key="1">
    <citation type="journal article" date="2018" name="Gigascience">
        <title>Genome assembly of the Pink Ipe (Handroanthus impetiginosus, Bignoniaceae), a highly valued, ecologically keystone Neotropical timber forest tree.</title>
        <authorList>
            <person name="Silva-Junior O.B."/>
            <person name="Grattapaglia D."/>
            <person name="Novaes E."/>
            <person name="Collevatti R.G."/>
        </authorList>
    </citation>
    <scope>NUCLEOTIDE SEQUENCE [LARGE SCALE GENOMIC DNA]</scope>
    <source>
        <strain evidence="17">cv. UFG-1</strain>
    </source>
</reference>
<dbReference type="SUPFAM" id="SSF52058">
    <property type="entry name" value="L domain-like"/>
    <property type="match status" value="1"/>
</dbReference>
<evidence type="ECO:0000256" key="12">
    <source>
        <dbReference type="SAM" id="Phobius"/>
    </source>
</evidence>
<dbReference type="PROSITE" id="PS51450">
    <property type="entry name" value="LRR"/>
    <property type="match status" value="4"/>
</dbReference>
<dbReference type="InterPro" id="IPR055414">
    <property type="entry name" value="LRR_R13L4/SHOC2-like"/>
</dbReference>
<dbReference type="EMBL" id="NKXS01003995">
    <property type="protein sequence ID" value="PIN07746.1"/>
    <property type="molecule type" value="Genomic_DNA"/>
</dbReference>
<organism evidence="16 17">
    <name type="scientific">Handroanthus impetiginosus</name>
    <dbReference type="NCBI Taxonomy" id="429701"/>
    <lineage>
        <taxon>Eukaryota</taxon>
        <taxon>Viridiplantae</taxon>
        <taxon>Streptophyta</taxon>
        <taxon>Embryophyta</taxon>
        <taxon>Tracheophyta</taxon>
        <taxon>Spermatophyta</taxon>
        <taxon>Magnoliopsida</taxon>
        <taxon>eudicotyledons</taxon>
        <taxon>Gunneridae</taxon>
        <taxon>Pentapetalae</taxon>
        <taxon>asterids</taxon>
        <taxon>lamiids</taxon>
        <taxon>Lamiales</taxon>
        <taxon>Bignoniaceae</taxon>
        <taxon>Crescentiina</taxon>
        <taxon>Tabebuia alliance</taxon>
        <taxon>Handroanthus</taxon>
    </lineage>
</organism>
<keyword evidence="4" id="KW-0433">Leucine-rich repeat</keyword>
<protein>
    <submittedName>
        <fullName evidence="16">Leucine-rich repeat protein</fullName>
        <ecNumber evidence="16">2.7.11.1</ecNumber>
    </submittedName>
</protein>
<dbReference type="FunFam" id="3.80.10.10:FF:000041">
    <property type="entry name" value="LRR receptor-like serine/threonine-protein kinase ERECTA"/>
    <property type="match status" value="3"/>
</dbReference>
<dbReference type="GO" id="GO:0006952">
    <property type="term" value="P:defense response"/>
    <property type="evidence" value="ECO:0007669"/>
    <property type="project" value="UniProtKB-ARBA"/>
</dbReference>
<feature type="chain" id="PRO_5013896867" evidence="13">
    <location>
        <begin position="23"/>
        <end position="1011"/>
    </location>
</feature>
<dbReference type="GO" id="GO:0051707">
    <property type="term" value="P:response to other organism"/>
    <property type="evidence" value="ECO:0007669"/>
    <property type="project" value="UniProtKB-ARBA"/>
</dbReference>
<keyword evidence="7" id="KW-0677">Repeat</keyword>
<dbReference type="STRING" id="429701.A0A2G9GR45"/>
<dbReference type="Pfam" id="PF08263">
    <property type="entry name" value="LRRNT_2"/>
    <property type="match status" value="1"/>
</dbReference>
<dbReference type="PANTHER" id="PTHR48062">
    <property type="entry name" value="RECEPTOR-LIKE PROTEIN 14"/>
    <property type="match status" value="1"/>
</dbReference>
<keyword evidence="10" id="KW-0675">Receptor</keyword>
<evidence type="ECO:0000256" key="2">
    <source>
        <dbReference type="ARBA" id="ARBA00009592"/>
    </source>
</evidence>
<dbReference type="FunFam" id="3.80.10.10:FF:000213">
    <property type="entry name" value="Tyrosine-sulfated glycopeptide receptor 1"/>
    <property type="match status" value="1"/>
</dbReference>
<comment type="caution">
    <text evidence="16">The sequence shown here is derived from an EMBL/GenBank/DDBJ whole genome shotgun (WGS) entry which is preliminary data.</text>
</comment>
<dbReference type="Pfam" id="PF13855">
    <property type="entry name" value="LRR_8"/>
    <property type="match status" value="2"/>
</dbReference>
<accession>A0A2G9GR45</accession>
<feature type="signal peptide" evidence="13">
    <location>
        <begin position="1"/>
        <end position="22"/>
    </location>
</feature>
<evidence type="ECO:0000313" key="17">
    <source>
        <dbReference type="Proteomes" id="UP000231279"/>
    </source>
</evidence>
<keyword evidence="5 12" id="KW-0812">Transmembrane</keyword>
<dbReference type="PANTHER" id="PTHR48062:SF21">
    <property type="entry name" value="RECEPTOR-LIKE PROTEIN 12"/>
    <property type="match status" value="1"/>
</dbReference>
<evidence type="ECO:0000256" key="4">
    <source>
        <dbReference type="ARBA" id="ARBA00022614"/>
    </source>
</evidence>
<dbReference type="InterPro" id="IPR051502">
    <property type="entry name" value="RLP_Defense_Trigger"/>
</dbReference>
<evidence type="ECO:0000256" key="7">
    <source>
        <dbReference type="ARBA" id="ARBA00022737"/>
    </source>
</evidence>
<evidence type="ECO:0000259" key="15">
    <source>
        <dbReference type="Pfam" id="PF23598"/>
    </source>
</evidence>